<comment type="caution">
    <text evidence="1">The sequence shown here is derived from an EMBL/GenBank/DDBJ whole genome shotgun (WGS) entry which is preliminary data.</text>
</comment>
<proteinExistence type="predicted"/>
<sequence length="315" mass="36147">MTETPLPREAPLPREEYVEQRHFFRTLRARLAEGVPTQEALNQIRQELLATTRLPIAIDLLTDELRQSGRMSPAMERLGFYFTPFQAYVVGKGEEDRTKFDSTMAFLILERLAGYMTGDRPVISDAREVDDAPSRRGLFLYQFETLARSRLGYADGLTAVAADPFYDEAWSAWIKTLRRVIGEVDFAELLYRRSGWFLELKRRADGDREATVPFDLLFGEAEGRIAWANRGKDPLYLFAALQRQLGYPEVPRPPRKERVSDIPPAVQAQLHKLEARLRFLEAEQKGGLNLEELAVRPDRVPFHDEPARLPPSTRD</sequence>
<gene>
    <name evidence="1" type="ORF">LzC2_25020</name>
</gene>
<reference evidence="1 2" key="1">
    <citation type="journal article" date="2020" name="Syst. Appl. Microbiol.">
        <title>Alienimonas chondri sp. nov., a novel planctomycete isolated from the biofilm of the red alga Chondrus crispus.</title>
        <authorList>
            <person name="Vitorino I."/>
            <person name="Albuquerque L."/>
            <person name="Wiegand S."/>
            <person name="Kallscheuer N."/>
            <person name="da Costa M.S."/>
            <person name="Lobo-da-Cunha A."/>
            <person name="Jogler C."/>
            <person name="Lage O.M."/>
        </authorList>
    </citation>
    <scope>NUCLEOTIDE SEQUENCE [LARGE SCALE GENOMIC DNA]</scope>
    <source>
        <strain evidence="1 2">LzC2</strain>
    </source>
</reference>
<protein>
    <submittedName>
        <fullName evidence="1">Uncharacterized protein</fullName>
    </submittedName>
</protein>
<name>A0ABX1VGM9_9PLAN</name>
<evidence type="ECO:0000313" key="1">
    <source>
        <dbReference type="EMBL" id="NNJ26417.1"/>
    </source>
</evidence>
<accession>A0ABX1VGM9</accession>
<keyword evidence="2" id="KW-1185">Reference proteome</keyword>
<dbReference type="RefSeq" id="WP_171187437.1">
    <property type="nucleotide sequence ID" value="NZ_WTPX01000077.1"/>
</dbReference>
<dbReference type="EMBL" id="WTPX01000077">
    <property type="protein sequence ID" value="NNJ26417.1"/>
    <property type="molecule type" value="Genomic_DNA"/>
</dbReference>
<evidence type="ECO:0000313" key="2">
    <source>
        <dbReference type="Proteomes" id="UP000609651"/>
    </source>
</evidence>
<organism evidence="1 2">
    <name type="scientific">Alienimonas chondri</name>
    <dbReference type="NCBI Taxonomy" id="2681879"/>
    <lineage>
        <taxon>Bacteria</taxon>
        <taxon>Pseudomonadati</taxon>
        <taxon>Planctomycetota</taxon>
        <taxon>Planctomycetia</taxon>
        <taxon>Planctomycetales</taxon>
        <taxon>Planctomycetaceae</taxon>
        <taxon>Alienimonas</taxon>
    </lineage>
</organism>
<dbReference type="Proteomes" id="UP000609651">
    <property type="component" value="Unassembled WGS sequence"/>
</dbReference>